<keyword evidence="2" id="KW-1185">Reference proteome</keyword>
<proteinExistence type="predicted"/>
<dbReference type="HOGENOM" id="CLU_143001_0_0_1"/>
<feature type="non-terminal residue" evidence="1">
    <location>
        <position position="1"/>
    </location>
</feature>
<sequence length="126" mass="13886">LGTQAMSSDESEDKVRRTISYPHVYPAWHSNEFASLLWQADVVVAANAMVTISKCKRAGTQLWLRPHSRKVNTKAAAPPGLPCNCYNASWLASSLPCQVKALQVQEDYDFGSSMPSSSTSSNTMRY</sequence>
<name>A0A0C3NQ13_PISTI</name>
<protein>
    <submittedName>
        <fullName evidence="1">Uncharacterized protein</fullName>
    </submittedName>
</protein>
<dbReference type="EMBL" id="KN832030">
    <property type="protein sequence ID" value="KIN97373.1"/>
    <property type="molecule type" value="Genomic_DNA"/>
</dbReference>
<reference evidence="2" key="2">
    <citation type="submission" date="2015-01" db="EMBL/GenBank/DDBJ databases">
        <title>Evolutionary Origins and Diversification of the Mycorrhizal Mutualists.</title>
        <authorList>
            <consortium name="DOE Joint Genome Institute"/>
            <consortium name="Mycorrhizal Genomics Consortium"/>
            <person name="Kohler A."/>
            <person name="Kuo A."/>
            <person name="Nagy L.G."/>
            <person name="Floudas D."/>
            <person name="Copeland A."/>
            <person name="Barry K.W."/>
            <person name="Cichocki N."/>
            <person name="Veneault-Fourrey C."/>
            <person name="LaButti K."/>
            <person name="Lindquist E.A."/>
            <person name="Lipzen A."/>
            <person name="Lundell T."/>
            <person name="Morin E."/>
            <person name="Murat C."/>
            <person name="Riley R."/>
            <person name="Ohm R."/>
            <person name="Sun H."/>
            <person name="Tunlid A."/>
            <person name="Henrissat B."/>
            <person name="Grigoriev I.V."/>
            <person name="Hibbett D.S."/>
            <person name="Martin F."/>
        </authorList>
    </citation>
    <scope>NUCLEOTIDE SEQUENCE [LARGE SCALE GENOMIC DNA]</scope>
    <source>
        <strain evidence="2">Marx 270</strain>
    </source>
</reference>
<evidence type="ECO:0000313" key="1">
    <source>
        <dbReference type="EMBL" id="KIN97373.1"/>
    </source>
</evidence>
<dbReference type="STRING" id="870435.A0A0C3NQ13"/>
<reference evidence="1 2" key="1">
    <citation type="submission" date="2014-04" db="EMBL/GenBank/DDBJ databases">
        <authorList>
            <consortium name="DOE Joint Genome Institute"/>
            <person name="Kuo A."/>
            <person name="Kohler A."/>
            <person name="Costa M.D."/>
            <person name="Nagy L.G."/>
            <person name="Floudas D."/>
            <person name="Copeland A."/>
            <person name="Barry K.W."/>
            <person name="Cichocki N."/>
            <person name="Veneault-Fourrey C."/>
            <person name="LaButti K."/>
            <person name="Lindquist E.A."/>
            <person name="Lipzen A."/>
            <person name="Lundell T."/>
            <person name="Morin E."/>
            <person name="Murat C."/>
            <person name="Sun H."/>
            <person name="Tunlid A."/>
            <person name="Henrissat B."/>
            <person name="Grigoriev I.V."/>
            <person name="Hibbett D.S."/>
            <person name="Martin F."/>
            <person name="Nordberg H.P."/>
            <person name="Cantor M.N."/>
            <person name="Hua S.X."/>
        </authorList>
    </citation>
    <scope>NUCLEOTIDE SEQUENCE [LARGE SCALE GENOMIC DNA]</scope>
    <source>
        <strain evidence="1 2">Marx 270</strain>
    </source>
</reference>
<accession>A0A0C3NQ13</accession>
<gene>
    <name evidence="1" type="ORF">M404DRAFT_160586</name>
</gene>
<organism evidence="1 2">
    <name type="scientific">Pisolithus tinctorius Marx 270</name>
    <dbReference type="NCBI Taxonomy" id="870435"/>
    <lineage>
        <taxon>Eukaryota</taxon>
        <taxon>Fungi</taxon>
        <taxon>Dikarya</taxon>
        <taxon>Basidiomycota</taxon>
        <taxon>Agaricomycotina</taxon>
        <taxon>Agaricomycetes</taxon>
        <taxon>Agaricomycetidae</taxon>
        <taxon>Boletales</taxon>
        <taxon>Sclerodermatineae</taxon>
        <taxon>Pisolithaceae</taxon>
        <taxon>Pisolithus</taxon>
    </lineage>
</organism>
<dbReference type="OrthoDB" id="3224221at2759"/>
<dbReference type="Proteomes" id="UP000054217">
    <property type="component" value="Unassembled WGS sequence"/>
</dbReference>
<dbReference type="InParanoid" id="A0A0C3NQ13"/>
<evidence type="ECO:0000313" key="2">
    <source>
        <dbReference type="Proteomes" id="UP000054217"/>
    </source>
</evidence>
<dbReference type="AlphaFoldDB" id="A0A0C3NQ13"/>